<dbReference type="SMART" id="SM00249">
    <property type="entry name" value="PHD"/>
    <property type="match status" value="1"/>
</dbReference>
<dbReference type="EMBL" id="KZ084100">
    <property type="protein sequence ID" value="OSD03473.1"/>
    <property type="molecule type" value="Genomic_DNA"/>
</dbReference>
<sequence length="610" mass="66326">MELDLAADASEQPATVKKDTSTKDELDDELLSLLDDKPRHSHSHSSTKASHAPSSSGRAEEPPAAKEASLKKPSATPAPRPLSATPAPSERMVMPPPIAPPGQASKSTASDQQPATKSEKAETPTASSSMKKKEPSAKPAQKTKQPAKPKAKAAATGKSTKAKAAKDSAAGSSGRVTPSGSGTTAKGKKTAASTSAAASAAKRSVSAAVGQARSRSSSMMPAPPEPPSKPQPEEEEESEEEVDDKLYCICKTHYDEDKVMIACDRCDEWYHTQCLNMNDLEVDLIDQFVCPPCITANPHLALKTTYKQRCFAGLKHPRPSSAAACHKPARGAFSKYCSDECGIAYMQRRINGWGGDQEVLWASVREVKPREGVVVKVHTVKEEPNGTVKSEQKTPGAGGFSQLVTETHEVQKPTKTQYERAITRLQAELEKIAPKREALKKDLEIVMWRQKLLELAAARAERVEECGWDQRLCLDDDEYAEYGAGILESYEEGHVQAGGDQDAMQVDGGVEDGVWWCRGKRKCQRHAGWQKLRALEFEFEQELKEKAMSALTTQEREIRKQLEDVISLQARKANMPTVSVPLQPLNGRSQPNGTVKSKPNGTGKKGKQKK</sequence>
<dbReference type="STRING" id="1353009.A0A1Y2IS27"/>
<evidence type="ECO:0000256" key="2">
    <source>
        <dbReference type="ARBA" id="ARBA00022723"/>
    </source>
</evidence>
<keyword evidence="5" id="KW-0539">Nucleus</keyword>
<evidence type="ECO:0000256" key="7">
    <source>
        <dbReference type="SAM" id="MobiDB-lite"/>
    </source>
</evidence>
<dbReference type="AlphaFoldDB" id="A0A1Y2IS27"/>
<dbReference type="OrthoDB" id="436852at2759"/>
<evidence type="ECO:0000256" key="6">
    <source>
        <dbReference type="PROSITE-ProRule" id="PRU00146"/>
    </source>
</evidence>
<gene>
    <name evidence="9" type="ORF">PYCCODRAFT_1365726</name>
</gene>
<dbReference type="InterPro" id="IPR013083">
    <property type="entry name" value="Znf_RING/FYVE/PHD"/>
</dbReference>
<dbReference type="PROSITE" id="PS01359">
    <property type="entry name" value="ZF_PHD_1"/>
    <property type="match status" value="1"/>
</dbReference>
<evidence type="ECO:0000256" key="3">
    <source>
        <dbReference type="ARBA" id="ARBA00022771"/>
    </source>
</evidence>
<dbReference type="InterPro" id="IPR001965">
    <property type="entry name" value="Znf_PHD"/>
</dbReference>
<dbReference type="GO" id="GO:0008270">
    <property type="term" value="F:zinc ion binding"/>
    <property type="evidence" value="ECO:0007669"/>
    <property type="project" value="UniProtKB-KW"/>
</dbReference>
<dbReference type="Proteomes" id="UP000193067">
    <property type="component" value="Unassembled WGS sequence"/>
</dbReference>
<feature type="compositionally biased region" description="Low complexity" evidence="7">
    <location>
        <begin position="167"/>
        <end position="220"/>
    </location>
</feature>
<feature type="compositionally biased region" description="Low complexity" evidence="7">
    <location>
        <begin position="46"/>
        <end position="56"/>
    </location>
</feature>
<feature type="compositionally biased region" description="Basic and acidic residues" evidence="7">
    <location>
        <begin position="58"/>
        <end position="70"/>
    </location>
</feature>
<feature type="region of interest" description="Disordered" evidence="7">
    <location>
        <begin position="576"/>
        <end position="610"/>
    </location>
</feature>
<feature type="region of interest" description="Disordered" evidence="7">
    <location>
        <begin position="1"/>
        <end position="240"/>
    </location>
</feature>
<feature type="compositionally biased region" description="Polar residues" evidence="7">
    <location>
        <begin position="586"/>
        <end position="600"/>
    </location>
</feature>
<proteinExistence type="predicted"/>
<dbReference type="Gene3D" id="3.30.40.10">
    <property type="entry name" value="Zinc/RING finger domain, C3HC4 (zinc finger)"/>
    <property type="match status" value="1"/>
</dbReference>
<feature type="domain" description="PHD-type" evidence="8">
    <location>
        <begin position="245"/>
        <end position="296"/>
    </location>
</feature>
<reference evidence="9 10" key="1">
    <citation type="journal article" date="2015" name="Biotechnol. Biofuels">
        <title>Enhanced degradation of softwood versus hardwood by the white-rot fungus Pycnoporus coccineus.</title>
        <authorList>
            <person name="Couturier M."/>
            <person name="Navarro D."/>
            <person name="Chevret D."/>
            <person name="Henrissat B."/>
            <person name="Piumi F."/>
            <person name="Ruiz-Duenas F.J."/>
            <person name="Martinez A.T."/>
            <person name="Grigoriev I.V."/>
            <person name="Riley R."/>
            <person name="Lipzen A."/>
            <person name="Berrin J.G."/>
            <person name="Master E.R."/>
            <person name="Rosso M.N."/>
        </authorList>
    </citation>
    <scope>NUCLEOTIDE SEQUENCE [LARGE SCALE GENOMIC DNA]</scope>
    <source>
        <strain evidence="9 10">BRFM310</strain>
    </source>
</reference>
<evidence type="ECO:0000313" key="9">
    <source>
        <dbReference type="EMBL" id="OSD03473.1"/>
    </source>
</evidence>
<dbReference type="InterPro" id="IPR037869">
    <property type="entry name" value="Spp1/CFP1"/>
</dbReference>
<dbReference type="SUPFAM" id="SSF57903">
    <property type="entry name" value="FYVE/PHD zinc finger"/>
    <property type="match status" value="1"/>
</dbReference>
<dbReference type="Pfam" id="PF00628">
    <property type="entry name" value="PHD"/>
    <property type="match status" value="1"/>
</dbReference>
<protein>
    <recommendedName>
        <fullName evidence="8">PHD-type domain-containing protein</fullName>
    </recommendedName>
</protein>
<keyword evidence="3 6" id="KW-0863">Zinc-finger</keyword>
<name>A0A1Y2IS27_TRAC3</name>
<evidence type="ECO:0000256" key="5">
    <source>
        <dbReference type="ARBA" id="ARBA00023242"/>
    </source>
</evidence>
<dbReference type="PANTHER" id="PTHR46174">
    <property type="entry name" value="CXXC-TYPE ZINC FINGER PROTEIN 1"/>
    <property type="match status" value="1"/>
</dbReference>
<dbReference type="InterPro" id="IPR019787">
    <property type="entry name" value="Znf_PHD-finger"/>
</dbReference>
<feature type="compositionally biased region" description="Polar residues" evidence="7">
    <location>
        <begin position="104"/>
        <end position="116"/>
    </location>
</feature>
<keyword evidence="2" id="KW-0479">Metal-binding</keyword>
<dbReference type="GO" id="GO:0048188">
    <property type="term" value="C:Set1C/COMPASS complex"/>
    <property type="evidence" value="ECO:0007669"/>
    <property type="project" value="InterPro"/>
</dbReference>
<dbReference type="InterPro" id="IPR011011">
    <property type="entry name" value="Znf_FYVE_PHD"/>
</dbReference>
<accession>A0A1Y2IS27</accession>
<dbReference type="InterPro" id="IPR019786">
    <property type="entry name" value="Zinc_finger_PHD-type_CS"/>
</dbReference>
<organism evidence="9 10">
    <name type="scientific">Trametes coccinea (strain BRFM310)</name>
    <name type="common">Pycnoporus coccineus</name>
    <dbReference type="NCBI Taxonomy" id="1353009"/>
    <lineage>
        <taxon>Eukaryota</taxon>
        <taxon>Fungi</taxon>
        <taxon>Dikarya</taxon>
        <taxon>Basidiomycota</taxon>
        <taxon>Agaricomycotina</taxon>
        <taxon>Agaricomycetes</taxon>
        <taxon>Polyporales</taxon>
        <taxon>Polyporaceae</taxon>
        <taxon>Trametes</taxon>
    </lineage>
</organism>
<evidence type="ECO:0000259" key="8">
    <source>
        <dbReference type="PROSITE" id="PS50016"/>
    </source>
</evidence>
<dbReference type="GO" id="GO:0045893">
    <property type="term" value="P:positive regulation of DNA-templated transcription"/>
    <property type="evidence" value="ECO:0007669"/>
    <property type="project" value="TreeGrafter"/>
</dbReference>
<evidence type="ECO:0000256" key="4">
    <source>
        <dbReference type="ARBA" id="ARBA00022833"/>
    </source>
</evidence>
<keyword evidence="4" id="KW-0862">Zinc</keyword>
<comment type="subcellular location">
    <subcellularLocation>
        <location evidence="1">Nucleus</location>
    </subcellularLocation>
</comment>
<evidence type="ECO:0000256" key="1">
    <source>
        <dbReference type="ARBA" id="ARBA00004123"/>
    </source>
</evidence>
<dbReference type="CDD" id="cd16039">
    <property type="entry name" value="PHD_SPP1"/>
    <property type="match status" value="1"/>
</dbReference>
<evidence type="ECO:0000313" key="10">
    <source>
        <dbReference type="Proteomes" id="UP000193067"/>
    </source>
</evidence>
<dbReference type="PROSITE" id="PS50016">
    <property type="entry name" value="ZF_PHD_2"/>
    <property type="match status" value="1"/>
</dbReference>
<feature type="compositionally biased region" description="Pro residues" evidence="7">
    <location>
        <begin position="221"/>
        <end position="230"/>
    </location>
</feature>
<dbReference type="PANTHER" id="PTHR46174:SF1">
    <property type="entry name" value="CXXC-TYPE ZINC FINGER PROTEIN 1"/>
    <property type="match status" value="1"/>
</dbReference>
<keyword evidence="10" id="KW-1185">Reference proteome</keyword>